<evidence type="ECO:0000313" key="3">
    <source>
        <dbReference type="Proteomes" id="UP000643610"/>
    </source>
</evidence>
<evidence type="ECO:0000313" key="2">
    <source>
        <dbReference type="EMBL" id="MBC3832625.1"/>
    </source>
</evidence>
<name>A0ABR6XT14_9BURK</name>
<feature type="chain" id="PRO_5046108428" description="Lipoprotein" evidence="1">
    <location>
        <begin position="22"/>
        <end position="140"/>
    </location>
</feature>
<feature type="signal peptide" evidence="1">
    <location>
        <begin position="1"/>
        <end position="21"/>
    </location>
</feature>
<gene>
    <name evidence="2" type="ORF">H8K33_14040</name>
</gene>
<protein>
    <recommendedName>
        <fullName evidence="4">Lipoprotein</fullName>
    </recommendedName>
</protein>
<keyword evidence="3" id="KW-1185">Reference proteome</keyword>
<evidence type="ECO:0000256" key="1">
    <source>
        <dbReference type="SAM" id="SignalP"/>
    </source>
</evidence>
<keyword evidence="1" id="KW-0732">Signal</keyword>
<organism evidence="2 3">
    <name type="scientific">Undibacterium amnicola</name>
    <dbReference type="NCBI Taxonomy" id="1834038"/>
    <lineage>
        <taxon>Bacteria</taxon>
        <taxon>Pseudomonadati</taxon>
        <taxon>Pseudomonadota</taxon>
        <taxon>Betaproteobacteria</taxon>
        <taxon>Burkholderiales</taxon>
        <taxon>Oxalobacteraceae</taxon>
        <taxon>Undibacterium</taxon>
    </lineage>
</organism>
<dbReference type="Proteomes" id="UP000643610">
    <property type="component" value="Unassembled WGS sequence"/>
</dbReference>
<accession>A0ABR6XT14</accession>
<dbReference type="RefSeq" id="WP_186891657.1">
    <property type="nucleotide sequence ID" value="NZ_JACOFU010000005.1"/>
</dbReference>
<comment type="caution">
    <text evidence="2">The sequence shown here is derived from an EMBL/GenBank/DDBJ whole genome shotgun (WGS) entry which is preliminary data.</text>
</comment>
<proteinExistence type="predicted"/>
<sequence length="140" mass="15805">MQSQSLFRLVALFCLCSLLLACNQRNNNQDNKSSQQTTLSRETGIDFRFPIEFEITLITKNLPKVADLCKVPSLKAYQCSVSVSGKDSRIEQGTISTKTKGLFSKQELDTLISTIKERYQSEGQLSYSISQKKDFDFTSN</sequence>
<evidence type="ECO:0008006" key="4">
    <source>
        <dbReference type="Google" id="ProtNLM"/>
    </source>
</evidence>
<dbReference type="EMBL" id="JACOFU010000005">
    <property type="protein sequence ID" value="MBC3832625.1"/>
    <property type="molecule type" value="Genomic_DNA"/>
</dbReference>
<reference evidence="2 3" key="1">
    <citation type="submission" date="2020-08" db="EMBL/GenBank/DDBJ databases">
        <title>Novel species isolated from subtropical streams in China.</title>
        <authorList>
            <person name="Lu H."/>
        </authorList>
    </citation>
    <scope>NUCLEOTIDE SEQUENCE [LARGE SCALE GENOMIC DNA]</scope>
    <source>
        <strain evidence="2 3">KCTC 52442</strain>
    </source>
</reference>